<accession>A0AAE1F7B4</accession>
<evidence type="ECO:0000259" key="1">
    <source>
        <dbReference type="Pfam" id="PF25536"/>
    </source>
</evidence>
<feature type="domain" description="DUF7920" evidence="1">
    <location>
        <begin position="178"/>
        <end position="390"/>
    </location>
</feature>
<name>A0AAE1F7B4_PETCI</name>
<proteinExistence type="predicted"/>
<sequence>MSDTHTDTEEEVGLDRQEEPKMMMYKEEEVKRRLIKLVKERNNGCVPKELKALLERMFIMAQTNSSETANVLLEFSKEKKTEKLVRITSAEIPPEIPVFEQPATIHDIKVNGYGPDDEIYSKNPDLRQKIPRGFAILETQDGTVLDVVIFANKKFTGSAGDEDEDALQPNKMESWKEYFINDYDKATKVISTEKINGEAAHFSARYINGQFCIITGSKNVHLLIRKKEDIDLYEGDRYNIAKVIARVVWETLEGLTPDNRNLVLSLLHHTRCTAVCEILQPDHQHIVNLSHLNKPQIYVLSLTPAASSGDQDNPGSLLVLPPNHMLDLFTGLGFTCPTYKEVSIHKASEHKDSIRYELHTEGKVLYFVNKEGETIGLVKAKSGWYVMMRSLREKAVYSFTTAKKHKNWTMDHQIKSMSDRFDNIEEWLQCSDTYITAWKELGAGFLQWLEEELKEQSEEQGEAEKTIRPRYPLLWAKYQKDTKKSDRIPFKFKEQHG</sequence>
<dbReference type="PANTHER" id="PTHR38566">
    <property type="entry name" value="RNA_LIG_T4_1 DOMAIN-CONTAINING PROTEIN"/>
    <property type="match status" value="1"/>
</dbReference>
<protein>
    <recommendedName>
        <fullName evidence="1">DUF7920 domain-containing protein</fullName>
    </recommendedName>
</protein>
<gene>
    <name evidence="2" type="ORF">Pcinc_025740</name>
</gene>
<dbReference type="EMBL" id="JAWQEG010002930">
    <property type="protein sequence ID" value="KAK3868904.1"/>
    <property type="molecule type" value="Genomic_DNA"/>
</dbReference>
<dbReference type="PANTHER" id="PTHR38566:SF1">
    <property type="entry name" value="CHROMOSOME UNDETERMINED SCAFFOLD_18, WHOLE GENOME SHOTGUN SEQUENCE"/>
    <property type="match status" value="1"/>
</dbReference>
<evidence type="ECO:0000313" key="3">
    <source>
        <dbReference type="Proteomes" id="UP001286313"/>
    </source>
</evidence>
<dbReference type="AlphaFoldDB" id="A0AAE1F7B4"/>
<organism evidence="2 3">
    <name type="scientific">Petrolisthes cinctipes</name>
    <name type="common">Flat porcelain crab</name>
    <dbReference type="NCBI Taxonomy" id="88211"/>
    <lineage>
        <taxon>Eukaryota</taxon>
        <taxon>Metazoa</taxon>
        <taxon>Ecdysozoa</taxon>
        <taxon>Arthropoda</taxon>
        <taxon>Crustacea</taxon>
        <taxon>Multicrustacea</taxon>
        <taxon>Malacostraca</taxon>
        <taxon>Eumalacostraca</taxon>
        <taxon>Eucarida</taxon>
        <taxon>Decapoda</taxon>
        <taxon>Pleocyemata</taxon>
        <taxon>Anomura</taxon>
        <taxon>Galatheoidea</taxon>
        <taxon>Porcellanidae</taxon>
        <taxon>Petrolisthes</taxon>
    </lineage>
</organism>
<keyword evidence="3" id="KW-1185">Reference proteome</keyword>
<comment type="caution">
    <text evidence="2">The sequence shown here is derived from an EMBL/GenBank/DDBJ whole genome shotgun (WGS) entry which is preliminary data.</text>
</comment>
<dbReference type="Pfam" id="PF25536">
    <property type="entry name" value="DUF7920"/>
    <property type="match status" value="1"/>
</dbReference>
<evidence type="ECO:0000313" key="2">
    <source>
        <dbReference type="EMBL" id="KAK3868904.1"/>
    </source>
</evidence>
<dbReference type="Proteomes" id="UP001286313">
    <property type="component" value="Unassembled WGS sequence"/>
</dbReference>
<dbReference type="InterPro" id="IPR057680">
    <property type="entry name" value="DUF7920"/>
</dbReference>
<reference evidence="2" key="1">
    <citation type="submission" date="2023-10" db="EMBL/GenBank/DDBJ databases">
        <title>Genome assemblies of two species of porcelain crab, Petrolisthes cinctipes and Petrolisthes manimaculis (Anomura: Porcellanidae).</title>
        <authorList>
            <person name="Angst P."/>
        </authorList>
    </citation>
    <scope>NUCLEOTIDE SEQUENCE</scope>
    <source>
        <strain evidence="2">PB745_01</strain>
        <tissue evidence="2">Gill</tissue>
    </source>
</reference>